<gene>
    <name evidence="1" type="ORF">K458DRAFT_41691</name>
</gene>
<name>A0A6G1IZN0_9PLEO</name>
<reference evidence="1" key="1">
    <citation type="journal article" date="2020" name="Stud. Mycol.">
        <title>101 Dothideomycetes genomes: a test case for predicting lifestyles and emergence of pathogens.</title>
        <authorList>
            <person name="Haridas S."/>
            <person name="Albert R."/>
            <person name="Binder M."/>
            <person name="Bloem J."/>
            <person name="Labutti K."/>
            <person name="Salamov A."/>
            <person name="Andreopoulos B."/>
            <person name="Baker S."/>
            <person name="Barry K."/>
            <person name="Bills G."/>
            <person name="Bluhm B."/>
            <person name="Cannon C."/>
            <person name="Castanera R."/>
            <person name="Culley D."/>
            <person name="Daum C."/>
            <person name="Ezra D."/>
            <person name="Gonzalez J."/>
            <person name="Henrissat B."/>
            <person name="Kuo A."/>
            <person name="Liang C."/>
            <person name="Lipzen A."/>
            <person name="Lutzoni F."/>
            <person name="Magnuson J."/>
            <person name="Mondo S."/>
            <person name="Nolan M."/>
            <person name="Ohm R."/>
            <person name="Pangilinan J."/>
            <person name="Park H.-J."/>
            <person name="Ramirez L."/>
            <person name="Alfaro M."/>
            <person name="Sun H."/>
            <person name="Tritt A."/>
            <person name="Yoshinaga Y."/>
            <person name="Zwiers L.-H."/>
            <person name="Turgeon B."/>
            <person name="Goodwin S."/>
            <person name="Spatafora J."/>
            <person name="Crous P."/>
            <person name="Grigoriev I."/>
        </authorList>
    </citation>
    <scope>NUCLEOTIDE SEQUENCE</scope>
    <source>
        <strain evidence="1">CBS 122367</strain>
    </source>
</reference>
<evidence type="ECO:0000313" key="2">
    <source>
        <dbReference type="Proteomes" id="UP000799291"/>
    </source>
</evidence>
<proteinExistence type="predicted"/>
<organism evidence="1 2">
    <name type="scientific">Lentithecium fluviatile CBS 122367</name>
    <dbReference type="NCBI Taxonomy" id="1168545"/>
    <lineage>
        <taxon>Eukaryota</taxon>
        <taxon>Fungi</taxon>
        <taxon>Dikarya</taxon>
        <taxon>Ascomycota</taxon>
        <taxon>Pezizomycotina</taxon>
        <taxon>Dothideomycetes</taxon>
        <taxon>Pleosporomycetidae</taxon>
        <taxon>Pleosporales</taxon>
        <taxon>Massarineae</taxon>
        <taxon>Lentitheciaceae</taxon>
        <taxon>Lentithecium</taxon>
    </lineage>
</organism>
<evidence type="ECO:0000313" key="1">
    <source>
        <dbReference type="EMBL" id="KAF2683726.1"/>
    </source>
</evidence>
<keyword evidence="2" id="KW-1185">Reference proteome</keyword>
<accession>A0A6G1IZN0</accession>
<sequence length="147" mass="16233">MCRNGTVGRWDGWAKVTYVGRRPCGPWPLASVLRCLGRAAVSQSHPAKRRAWRKFPFKKFALFFSDSRQSSSLKTDSRSALRPFPLALFSALVPSSTPQHLPIFFLFPLWKQATSFSNLSRANINTGVSSACGAASSVCPAILTARW</sequence>
<protein>
    <submittedName>
        <fullName evidence="1">Uncharacterized protein</fullName>
    </submittedName>
</protein>
<dbReference type="Proteomes" id="UP000799291">
    <property type="component" value="Unassembled WGS sequence"/>
</dbReference>
<dbReference type="EMBL" id="MU005583">
    <property type="protein sequence ID" value="KAF2683726.1"/>
    <property type="molecule type" value="Genomic_DNA"/>
</dbReference>
<dbReference type="AlphaFoldDB" id="A0A6G1IZN0"/>